<protein>
    <recommendedName>
        <fullName evidence="5">NAC domain-containing protein</fullName>
    </recommendedName>
</protein>
<keyword evidence="3" id="KW-0804">Transcription</keyword>
<dbReference type="Gene3D" id="2.170.150.80">
    <property type="entry name" value="NAC domain"/>
    <property type="match status" value="1"/>
</dbReference>
<evidence type="ECO:0000256" key="4">
    <source>
        <dbReference type="ARBA" id="ARBA00023242"/>
    </source>
</evidence>
<evidence type="ECO:0000256" key="1">
    <source>
        <dbReference type="ARBA" id="ARBA00023015"/>
    </source>
</evidence>
<evidence type="ECO:0000259" key="5">
    <source>
        <dbReference type="PROSITE" id="PS51005"/>
    </source>
</evidence>
<dbReference type="InterPro" id="IPR003441">
    <property type="entry name" value="NAC-dom"/>
</dbReference>
<dbReference type="GO" id="GO:0006355">
    <property type="term" value="P:regulation of DNA-templated transcription"/>
    <property type="evidence" value="ECO:0007669"/>
    <property type="project" value="InterPro"/>
</dbReference>
<keyword evidence="7" id="KW-1185">Reference proteome</keyword>
<accession>A0A5J5BLP8</accession>
<organism evidence="6 7">
    <name type="scientific">Nyssa sinensis</name>
    <dbReference type="NCBI Taxonomy" id="561372"/>
    <lineage>
        <taxon>Eukaryota</taxon>
        <taxon>Viridiplantae</taxon>
        <taxon>Streptophyta</taxon>
        <taxon>Embryophyta</taxon>
        <taxon>Tracheophyta</taxon>
        <taxon>Spermatophyta</taxon>
        <taxon>Magnoliopsida</taxon>
        <taxon>eudicotyledons</taxon>
        <taxon>Gunneridae</taxon>
        <taxon>Pentapetalae</taxon>
        <taxon>asterids</taxon>
        <taxon>Cornales</taxon>
        <taxon>Nyssaceae</taxon>
        <taxon>Nyssa</taxon>
    </lineage>
</organism>
<evidence type="ECO:0000313" key="6">
    <source>
        <dbReference type="EMBL" id="KAA8544023.1"/>
    </source>
</evidence>
<keyword evidence="4" id="KW-0539">Nucleus</keyword>
<evidence type="ECO:0000256" key="3">
    <source>
        <dbReference type="ARBA" id="ARBA00023163"/>
    </source>
</evidence>
<dbReference type="InterPro" id="IPR036093">
    <property type="entry name" value="NAC_dom_sf"/>
</dbReference>
<proteinExistence type="predicted"/>
<dbReference type="OrthoDB" id="1921961at2759"/>
<dbReference type="GO" id="GO:0003677">
    <property type="term" value="F:DNA binding"/>
    <property type="evidence" value="ECO:0007669"/>
    <property type="project" value="UniProtKB-KW"/>
</dbReference>
<keyword evidence="2" id="KW-0238">DNA-binding</keyword>
<dbReference type="PANTHER" id="PTHR31719">
    <property type="entry name" value="NAC TRANSCRIPTION FACTOR 56"/>
    <property type="match status" value="1"/>
</dbReference>
<dbReference type="SUPFAM" id="SSF101941">
    <property type="entry name" value="NAC domain"/>
    <property type="match status" value="1"/>
</dbReference>
<evidence type="ECO:0000313" key="7">
    <source>
        <dbReference type="Proteomes" id="UP000325577"/>
    </source>
</evidence>
<dbReference type="Proteomes" id="UP000325577">
    <property type="component" value="Linkage Group LG11"/>
</dbReference>
<name>A0A5J5BLP8_9ASTE</name>
<dbReference type="EMBL" id="CM018034">
    <property type="protein sequence ID" value="KAA8544023.1"/>
    <property type="molecule type" value="Genomic_DNA"/>
</dbReference>
<evidence type="ECO:0000256" key="2">
    <source>
        <dbReference type="ARBA" id="ARBA00023125"/>
    </source>
</evidence>
<gene>
    <name evidence="6" type="ORF">F0562_021801</name>
</gene>
<keyword evidence="1" id="KW-0805">Transcription regulation</keyword>
<dbReference type="PROSITE" id="PS51005">
    <property type="entry name" value="NAC"/>
    <property type="match status" value="1"/>
</dbReference>
<dbReference type="Pfam" id="PF02365">
    <property type="entry name" value="NAM"/>
    <property type="match status" value="1"/>
</dbReference>
<sequence length="386" mass="44174">MERESNSSFQLLPGFRFHPSDEELIVHYLLNKLKSRPLPAAVVTEIDIYKHDPWELPSLFLQKLNSFLLLSLKIINDKTDSTFFEFTDKALFGEHEWYFFSPRDRKYPNGERPNRTAASGYWKATGTDKPILTSSGSRRIGVKKALVFYTRHPPKAVKTDWIMNEYRVPETMSRPSRLKGSMRVDEIKLDSWKECLLLSQLDDWVLCRVRQKGNMSNNMWEVQDSPSKELMEYLPNIEELPSAHTQPNKDIITDYLLYQALPITETISSASFQYGNNISNCGSVYEAGSHTGNSPVTISFFDSLSDPSKVKPNEGNSYENILPSTKMVTSDSKNEDLPGNTLTTKLMNLSSQNQSQGEIYNLNLSNAIIIPQEFNEHVYTGRFLQQ</sequence>
<reference evidence="6 7" key="1">
    <citation type="submission" date="2019-09" db="EMBL/GenBank/DDBJ databases">
        <title>A chromosome-level genome assembly of the Chinese tupelo Nyssa sinensis.</title>
        <authorList>
            <person name="Yang X."/>
            <person name="Kang M."/>
            <person name="Yang Y."/>
            <person name="Xiong H."/>
            <person name="Wang M."/>
            <person name="Zhang Z."/>
            <person name="Wang Z."/>
            <person name="Wu H."/>
            <person name="Ma T."/>
            <person name="Liu J."/>
            <person name="Xi Z."/>
        </authorList>
    </citation>
    <scope>NUCLEOTIDE SEQUENCE [LARGE SCALE GENOMIC DNA]</scope>
    <source>
        <strain evidence="6">J267</strain>
        <tissue evidence="6">Leaf</tissue>
    </source>
</reference>
<dbReference type="PANTHER" id="PTHR31719:SF157">
    <property type="entry name" value="NAC TRANSCRIPTION FACTOR-LIKE PROTEIN"/>
    <property type="match status" value="1"/>
</dbReference>
<feature type="domain" description="NAC" evidence="5">
    <location>
        <begin position="11"/>
        <end position="212"/>
    </location>
</feature>
<dbReference type="AlphaFoldDB" id="A0A5J5BLP8"/>